<evidence type="ECO:0000256" key="1">
    <source>
        <dbReference type="SAM" id="SignalP"/>
    </source>
</evidence>
<reference evidence="3 4" key="1">
    <citation type="submission" date="2018-03" db="EMBL/GenBank/DDBJ databases">
        <title>Genomic Encyclopedia of Type Strains, Phase III (KMG-III): the genomes of soil and plant-associated and newly described type strains.</title>
        <authorList>
            <person name="Whitman W."/>
        </authorList>
    </citation>
    <scope>NUCLEOTIDE SEQUENCE [LARGE SCALE GENOMIC DNA]</scope>
    <source>
        <strain evidence="3 4">CGMCC 1.9313</strain>
    </source>
</reference>
<evidence type="ECO:0000313" key="4">
    <source>
        <dbReference type="Proteomes" id="UP000238034"/>
    </source>
</evidence>
<evidence type="ECO:0000259" key="2">
    <source>
        <dbReference type="PROSITE" id="PS51352"/>
    </source>
</evidence>
<dbReference type="AlphaFoldDB" id="A0A2T0U4J1"/>
<name>A0A2T0U4J1_9SPHI</name>
<organism evidence="3 4">
    <name type="scientific">Arcticibacter pallidicorallinus</name>
    <dbReference type="NCBI Taxonomy" id="1259464"/>
    <lineage>
        <taxon>Bacteria</taxon>
        <taxon>Pseudomonadati</taxon>
        <taxon>Bacteroidota</taxon>
        <taxon>Sphingobacteriia</taxon>
        <taxon>Sphingobacteriales</taxon>
        <taxon>Sphingobacteriaceae</taxon>
        <taxon>Arcticibacter</taxon>
    </lineage>
</organism>
<gene>
    <name evidence="3" type="ORF">B0I27_105273</name>
</gene>
<dbReference type="RefSeq" id="WP_181276748.1">
    <property type="nucleotide sequence ID" value="NZ_PVTH01000005.1"/>
</dbReference>
<protein>
    <submittedName>
        <fullName evidence="3">Thiol-disulfide isomerase/thioredoxin</fullName>
    </submittedName>
</protein>
<sequence length="250" mass="29190">MRFLFLIVLTLLTFNSYCQKNVYTFNNGTFFSKDQINAYLSAGNKELPPTHELLPVIYHKAIIKDSIVNYLSFNVSNKTSTKQSSSSEFIYKQDSLYLLLNRPLPAFKLNDLNGKEISSEDLLGKPTLINFWAINCAPCIEEMPQLSRLKERYKDKMNFISITHDSKTRNNLVKFLEDKDFNFQVLELGELYEKELKIGAIPKNLFLDRKGVLRYIQSNYPLQRKSEVIEIIDIDDKDNYFTKIINELIR</sequence>
<dbReference type="PROSITE" id="PS51352">
    <property type="entry name" value="THIOREDOXIN_2"/>
    <property type="match status" value="1"/>
</dbReference>
<dbReference type="SUPFAM" id="SSF52833">
    <property type="entry name" value="Thioredoxin-like"/>
    <property type="match status" value="1"/>
</dbReference>
<dbReference type="EMBL" id="PVTH01000005">
    <property type="protein sequence ID" value="PRY52804.1"/>
    <property type="molecule type" value="Genomic_DNA"/>
</dbReference>
<dbReference type="InterPro" id="IPR000866">
    <property type="entry name" value="AhpC/TSA"/>
</dbReference>
<keyword evidence="1" id="KW-0732">Signal</keyword>
<dbReference type="Gene3D" id="3.40.30.10">
    <property type="entry name" value="Glutaredoxin"/>
    <property type="match status" value="1"/>
</dbReference>
<feature type="domain" description="Thioredoxin" evidence="2">
    <location>
        <begin position="98"/>
        <end position="239"/>
    </location>
</feature>
<proteinExistence type="predicted"/>
<keyword evidence="3" id="KW-0413">Isomerase</keyword>
<dbReference type="GO" id="GO:0016209">
    <property type="term" value="F:antioxidant activity"/>
    <property type="evidence" value="ECO:0007669"/>
    <property type="project" value="InterPro"/>
</dbReference>
<dbReference type="GO" id="GO:0016853">
    <property type="term" value="F:isomerase activity"/>
    <property type="evidence" value="ECO:0007669"/>
    <property type="project" value="UniProtKB-KW"/>
</dbReference>
<dbReference type="InterPro" id="IPR013766">
    <property type="entry name" value="Thioredoxin_domain"/>
</dbReference>
<dbReference type="InterPro" id="IPR036249">
    <property type="entry name" value="Thioredoxin-like_sf"/>
</dbReference>
<dbReference type="CDD" id="cd02966">
    <property type="entry name" value="TlpA_like_family"/>
    <property type="match status" value="1"/>
</dbReference>
<dbReference type="Proteomes" id="UP000238034">
    <property type="component" value="Unassembled WGS sequence"/>
</dbReference>
<accession>A0A2T0U4J1</accession>
<dbReference type="PANTHER" id="PTHR42852:SF17">
    <property type="entry name" value="THIOREDOXIN-LIKE PROTEIN HI_1115"/>
    <property type="match status" value="1"/>
</dbReference>
<evidence type="ECO:0000313" key="3">
    <source>
        <dbReference type="EMBL" id="PRY52804.1"/>
    </source>
</evidence>
<dbReference type="PANTHER" id="PTHR42852">
    <property type="entry name" value="THIOL:DISULFIDE INTERCHANGE PROTEIN DSBE"/>
    <property type="match status" value="1"/>
</dbReference>
<dbReference type="InterPro" id="IPR050553">
    <property type="entry name" value="Thioredoxin_ResA/DsbE_sf"/>
</dbReference>
<feature type="chain" id="PRO_5015550615" evidence="1">
    <location>
        <begin position="21"/>
        <end position="250"/>
    </location>
</feature>
<feature type="signal peptide" evidence="1">
    <location>
        <begin position="1"/>
        <end position="20"/>
    </location>
</feature>
<dbReference type="Pfam" id="PF00578">
    <property type="entry name" value="AhpC-TSA"/>
    <property type="match status" value="1"/>
</dbReference>
<dbReference type="GO" id="GO:0016491">
    <property type="term" value="F:oxidoreductase activity"/>
    <property type="evidence" value="ECO:0007669"/>
    <property type="project" value="InterPro"/>
</dbReference>
<comment type="caution">
    <text evidence="3">The sequence shown here is derived from an EMBL/GenBank/DDBJ whole genome shotgun (WGS) entry which is preliminary data.</text>
</comment>
<keyword evidence="4" id="KW-1185">Reference proteome</keyword>